<name>A0A0E2Z2U7_9GAMM</name>
<protein>
    <submittedName>
        <fullName evidence="2">Transposase</fullName>
    </submittedName>
</protein>
<dbReference type="InterPro" id="IPR036397">
    <property type="entry name" value="RNaseH_sf"/>
</dbReference>
<reference evidence="2 3" key="1">
    <citation type="submission" date="2014-07" db="EMBL/GenBank/DDBJ databases">
        <title>Comparative analysis of Nitrosococcus oceani genome inventories of strains from Pacific and Atlantic gyres.</title>
        <authorList>
            <person name="Lim C.K."/>
            <person name="Wang L."/>
            <person name="Sayavedra-Soto L.A."/>
            <person name="Klotz M.G."/>
        </authorList>
    </citation>
    <scope>NUCLEOTIDE SEQUENCE [LARGE SCALE GENOMIC DNA]</scope>
    <source>
        <strain evidence="2 3">C-27</strain>
    </source>
</reference>
<evidence type="ECO:0000313" key="2">
    <source>
        <dbReference type="EMBL" id="KFI17875.1"/>
    </source>
</evidence>
<dbReference type="GO" id="GO:0003676">
    <property type="term" value="F:nucleic acid binding"/>
    <property type="evidence" value="ECO:0007669"/>
    <property type="project" value="InterPro"/>
</dbReference>
<organism evidence="2 3">
    <name type="scientific">Nitrosococcus oceani C-27</name>
    <dbReference type="NCBI Taxonomy" id="314279"/>
    <lineage>
        <taxon>Bacteria</taxon>
        <taxon>Pseudomonadati</taxon>
        <taxon>Pseudomonadota</taxon>
        <taxon>Gammaproteobacteria</taxon>
        <taxon>Chromatiales</taxon>
        <taxon>Chromatiaceae</taxon>
        <taxon>Nitrosococcus</taxon>
    </lineage>
</organism>
<dbReference type="InterPro" id="IPR012337">
    <property type="entry name" value="RNaseH-like_sf"/>
</dbReference>
<comment type="caution">
    <text evidence="2">The sequence shown here is derived from an EMBL/GenBank/DDBJ whole genome shotgun (WGS) entry which is preliminary data.</text>
</comment>
<sequence>LGRLNQNGLIERFNRTYRTEVLDAYLFTNLEQVQTITNQWLVDYNEYRPHEALGNIPPVQFMPRLTRVPNLYRILSI</sequence>
<dbReference type="PANTHER" id="PTHR47515:SF2">
    <property type="entry name" value="INTEGRASE CORE DOMAIN PROTEIN"/>
    <property type="match status" value="1"/>
</dbReference>
<gene>
    <name evidence="2" type="ORF">IB75_17795</name>
</gene>
<dbReference type="HOGENOM" id="CLU_2627771_0_0_6"/>
<proteinExistence type="predicted"/>
<evidence type="ECO:0000259" key="1">
    <source>
        <dbReference type="PROSITE" id="PS50994"/>
    </source>
</evidence>
<dbReference type="Pfam" id="PF13683">
    <property type="entry name" value="rve_3"/>
    <property type="match status" value="1"/>
</dbReference>
<dbReference type="AlphaFoldDB" id="A0A0E2Z2U7"/>
<dbReference type="SUPFAM" id="SSF53098">
    <property type="entry name" value="Ribonuclease H-like"/>
    <property type="match status" value="1"/>
</dbReference>
<dbReference type="InterPro" id="IPR001584">
    <property type="entry name" value="Integrase_cat-core"/>
</dbReference>
<dbReference type="PANTHER" id="PTHR47515">
    <property type="entry name" value="LOW CALCIUM RESPONSE LOCUS PROTEIN T"/>
    <property type="match status" value="1"/>
</dbReference>
<dbReference type="GO" id="GO:0015074">
    <property type="term" value="P:DNA integration"/>
    <property type="evidence" value="ECO:0007669"/>
    <property type="project" value="InterPro"/>
</dbReference>
<dbReference type="Gene3D" id="3.30.420.10">
    <property type="entry name" value="Ribonuclease H-like superfamily/Ribonuclease H"/>
    <property type="match status" value="1"/>
</dbReference>
<evidence type="ECO:0000313" key="3">
    <source>
        <dbReference type="Proteomes" id="UP000028839"/>
    </source>
</evidence>
<feature type="domain" description="Integrase catalytic" evidence="1">
    <location>
        <begin position="1"/>
        <end position="65"/>
    </location>
</feature>
<feature type="non-terminal residue" evidence="2">
    <location>
        <position position="1"/>
    </location>
</feature>
<accession>A0A0E2Z2U7</accession>
<dbReference type="PROSITE" id="PS50994">
    <property type="entry name" value="INTEGRASE"/>
    <property type="match status" value="1"/>
</dbReference>
<dbReference type="EMBL" id="JPGN01000375">
    <property type="protein sequence ID" value="KFI17875.1"/>
    <property type="molecule type" value="Genomic_DNA"/>
</dbReference>
<dbReference type="Proteomes" id="UP000028839">
    <property type="component" value="Unassembled WGS sequence"/>
</dbReference>